<dbReference type="SUPFAM" id="SSF56219">
    <property type="entry name" value="DNase I-like"/>
    <property type="match status" value="1"/>
</dbReference>
<proteinExistence type="predicted"/>
<evidence type="ECO:0000259" key="2">
    <source>
        <dbReference type="SMART" id="SM00128"/>
    </source>
</evidence>
<dbReference type="InterPro" id="IPR046985">
    <property type="entry name" value="IP5"/>
</dbReference>
<feature type="compositionally biased region" description="Acidic residues" evidence="1">
    <location>
        <begin position="214"/>
        <end position="223"/>
    </location>
</feature>
<feature type="compositionally biased region" description="Basic residues" evidence="1">
    <location>
        <begin position="742"/>
        <end position="758"/>
    </location>
</feature>
<dbReference type="PANTHER" id="PTHR11200">
    <property type="entry name" value="INOSITOL 5-PHOSPHATASE"/>
    <property type="match status" value="1"/>
</dbReference>
<organism evidence="3">
    <name type="scientific">Entomoneis paludosa</name>
    <dbReference type="NCBI Taxonomy" id="265537"/>
    <lineage>
        <taxon>Eukaryota</taxon>
        <taxon>Sar</taxon>
        <taxon>Stramenopiles</taxon>
        <taxon>Ochrophyta</taxon>
        <taxon>Bacillariophyta</taxon>
        <taxon>Bacillariophyceae</taxon>
        <taxon>Bacillariophycidae</taxon>
        <taxon>Entomoneidaceae</taxon>
        <taxon>Entomoneis</taxon>
    </lineage>
</organism>
<name>A0A7S2YER7_9STRA</name>
<reference evidence="3" key="1">
    <citation type="submission" date="2021-01" db="EMBL/GenBank/DDBJ databases">
        <authorList>
            <person name="Corre E."/>
            <person name="Pelletier E."/>
            <person name="Niang G."/>
            <person name="Scheremetjew M."/>
            <person name="Finn R."/>
            <person name="Kale V."/>
            <person name="Holt S."/>
            <person name="Cochrane G."/>
            <person name="Meng A."/>
            <person name="Brown T."/>
            <person name="Cohen L."/>
        </authorList>
    </citation>
    <scope>NUCLEOTIDE SEQUENCE</scope>
    <source>
        <strain evidence="3">CCMP125</strain>
    </source>
</reference>
<protein>
    <recommendedName>
        <fullName evidence="2">Inositol polyphosphate-related phosphatase domain-containing protein</fullName>
    </recommendedName>
</protein>
<feature type="compositionally biased region" description="Basic and acidic residues" evidence="1">
    <location>
        <begin position="323"/>
        <end position="340"/>
    </location>
</feature>
<accession>A0A7S2YER7</accession>
<dbReference type="GO" id="GO:0004439">
    <property type="term" value="F:phosphatidylinositol-4,5-bisphosphate 5-phosphatase activity"/>
    <property type="evidence" value="ECO:0007669"/>
    <property type="project" value="TreeGrafter"/>
</dbReference>
<feature type="compositionally biased region" description="Polar residues" evidence="1">
    <location>
        <begin position="268"/>
        <end position="285"/>
    </location>
</feature>
<dbReference type="InterPro" id="IPR000300">
    <property type="entry name" value="IPPc"/>
</dbReference>
<feature type="region of interest" description="Disordered" evidence="1">
    <location>
        <begin position="729"/>
        <end position="758"/>
    </location>
</feature>
<dbReference type="Pfam" id="PF22669">
    <property type="entry name" value="Exo_endo_phos2"/>
    <property type="match status" value="1"/>
</dbReference>
<feature type="region of interest" description="Disordered" evidence="1">
    <location>
        <begin position="24"/>
        <end position="49"/>
    </location>
</feature>
<gene>
    <name evidence="3" type="ORF">APAL1065_LOCUS14910</name>
</gene>
<sequence length="758" mass="83367">MDVAGEKKSVDAEETLEASATLMEVGYDEDSKSPKPDTQLILGEDHPNEPLMDVDIEILARKASESTDAVEQTSREVIESSDTDGAPLDEVSQSRSLEDVAGNDICATTVEKIAAESQQDYYEDASGAAESVSSVSDVKEGTMDQVATPTFITEEMATMGGVSTANDGTGEIAVELHNTDSNDKDDDETMDEVSIANEETIQAEAGINRKSDGVDEENSESSSDDGVRTGEESRSVTNETQSTTVDDAVDEVEDTSSGDGARSDTEIDSLSSENVGSGKVTSIQESSLSSDSSDDSGGDENTPKSVVSTLSVSGGGTPSHILAAEHDADNDSENENRACADDSASLTDEEKEKPDSQSEADSVAGDNMVKTTPSELPEPVIRSRTDLETCEDEDTDMHISVVTWNLAEESPQEQDAAFIKKFRKCGMDKKGSDFVLISGQECENIKPRRTEGRRSREYRRLMIKMLGKNYVPIAMHMLGGIQFGLFCKCDMLEKLEHVSAADVTCGIGNVFHNKGAIAAFVKVKARNDHAEKGEARSKSVKMLFVTAHMAAHVKHFEARDSDFWRIVTELEAQAPPGFLPRRTEDSGGTALLNSMDRIFFCGDLNYRLDLPREVAEHTVAEMQRLEGRRGKQAKIDELRSSLLRHDQLLSTISDKRAFLSFAEGKITFPPTFKYDKETQDYDTSHKQRIPAWTDRILFRPAFGTRVLEYDSVRDACHSDHRPVHATFRVDARGRVLPQKQEKKQRRKRRTRTKTSKDL</sequence>
<feature type="region of interest" description="Disordered" evidence="1">
    <location>
        <begin position="175"/>
        <end position="382"/>
    </location>
</feature>
<feature type="compositionally biased region" description="Basic and acidic residues" evidence="1">
    <location>
        <begin position="225"/>
        <end position="234"/>
    </location>
</feature>
<evidence type="ECO:0000313" key="3">
    <source>
        <dbReference type="EMBL" id="CAD9972266.1"/>
    </source>
</evidence>
<feature type="region of interest" description="Disordered" evidence="1">
    <location>
        <begin position="63"/>
        <end position="100"/>
    </location>
</feature>
<dbReference type="EMBL" id="HBHT01022237">
    <property type="protein sequence ID" value="CAD9972266.1"/>
    <property type="molecule type" value="Transcribed_RNA"/>
</dbReference>
<dbReference type="GO" id="GO:0046856">
    <property type="term" value="P:phosphatidylinositol dephosphorylation"/>
    <property type="evidence" value="ECO:0007669"/>
    <property type="project" value="InterPro"/>
</dbReference>
<dbReference type="AlphaFoldDB" id="A0A7S2YER7"/>
<dbReference type="Gene3D" id="3.60.10.10">
    <property type="entry name" value="Endonuclease/exonuclease/phosphatase"/>
    <property type="match status" value="1"/>
</dbReference>
<dbReference type="PANTHER" id="PTHR11200:SF300">
    <property type="entry name" value="TYPE II INOSITOL 1,4,5-TRISPHOSPHATE 5-PHOSPHATASE"/>
    <property type="match status" value="1"/>
</dbReference>
<evidence type="ECO:0000256" key="1">
    <source>
        <dbReference type="SAM" id="MobiDB-lite"/>
    </source>
</evidence>
<feature type="domain" description="Inositol polyphosphate-related phosphatase" evidence="2">
    <location>
        <begin position="395"/>
        <end position="736"/>
    </location>
</feature>
<feature type="compositionally biased region" description="Acidic residues" evidence="1">
    <location>
        <begin position="247"/>
        <end position="256"/>
    </location>
</feature>
<dbReference type="InterPro" id="IPR036691">
    <property type="entry name" value="Endo/exonu/phosph_ase_sf"/>
</dbReference>
<dbReference type="SMART" id="SM00128">
    <property type="entry name" value="IPPc"/>
    <property type="match status" value="1"/>
</dbReference>